<dbReference type="Proteomes" id="UP000053240">
    <property type="component" value="Unassembled WGS sequence"/>
</dbReference>
<proteinExistence type="predicted"/>
<evidence type="ECO:0000313" key="2">
    <source>
        <dbReference type="Proteomes" id="UP000053240"/>
    </source>
</evidence>
<protein>
    <submittedName>
        <fullName evidence="1">Uncharacterized protein</fullName>
    </submittedName>
</protein>
<keyword evidence="2" id="KW-1185">Reference proteome</keyword>
<name>A0A194RDS7_PAPMA</name>
<organism evidence="1 2">
    <name type="scientific">Papilio machaon</name>
    <name type="common">Old World swallowtail butterfly</name>
    <dbReference type="NCBI Taxonomy" id="76193"/>
    <lineage>
        <taxon>Eukaryota</taxon>
        <taxon>Metazoa</taxon>
        <taxon>Ecdysozoa</taxon>
        <taxon>Arthropoda</taxon>
        <taxon>Hexapoda</taxon>
        <taxon>Insecta</taxon>
        <taxon>Pterygota</taxon>
        <taxon>Neoptera</taxon>
        <taxon>Endopterygota</taxon>
        <taxon>Lepidoptera</taxon>
        <taxon>Glossata</taxon>
        <taxon>Ditrysia</taxon>
        <taxon>Papilionoidea</taxon>
        <taxon>Papilionidae</taxon>
        <taxon>Papilioninae</taxon>
        <taxon>Papilio</taxon>
    </lineage>
</organism>
<reference evidence="1 2" key="1">
    <citation type="journal article" date="2015" name="Nat. Commun.">
        <title>Outbred genome sequencing and CRISPR/Cas9 gene editing in butterflies.</title>
        <authorList>
            <person name="Li X."/>
            <person name="Fan D."/>
            <person name="Zhang W."/>
            <person name="Liu G."/>
            <person name="Zhang L."/>
            <person name="Zhao L."/>
            <person name="Fang X."/>
            <person name="Chen L."/>
            <person name="Dong Y."/>
            <person name="Chen Y."/>
            <person name="Ding Y."/>
            <person name="Zhao R."/>
            <person name="Feng M."/>
            <person name="Zhu Y."/>
            <person name="Feng Y."/>
            <person name="Jiang X."/>
            <person name="Zhu D."/>
            <person name="Xiang H."/>
            <person name="Feng X."/>
            <person name="Li S."/>
            <person name="Wang J."/>
            <person name="Zhang G."/>
            <person name="Kronforst M.R."/>
            <person name="Wang W."/>
        </authorList>
    </citation>
    <scope>NUCLEOTIDE SEQUENCE [LARGE SCALE GENOMIC DNA]</scope>
    <source>
        <strain evidence="1">Ya'a_city_454_Pm</strain>
        <tissue evidence="1">Whole body</tissue>
    </source>
</reference>
<dbReference type="InParanoid" id="A0A194RDS7"/>
<dbReference type="EMBL" id="KQ460367">
    <property type="protein sequence ID" value="KPJ15435.1"/>
    <property type="molecule type" value="Genomic_DNA"/>
</dbReference>
<gene>
    <name evidence="1" type="ORF">RR48_09364</name>
</gene>
<evidence type="ECO:0000313" key="1">
    <source>
        <dbReference type="EMBL" id="KPJ15435.1"/>
    </source>
</evidence>
<accession>A0A194RDS7</accession>
<dbReference type="AlphaFoldDB" id="A0A194RDS7"/>
<sequence>MRKVFMLNNFSENEESPRFSGDLIQNLRRAILVPPEYKTNIQQALQNVDFKFHRRCSYTNLIRECNVAEGQTLLIFWGYGTSDSGITIMSTSSSTSNLMSVCIIANFAA</sequence>